<sequence>MGDSEVINFSALEKELQAALEADRKYRRENDAKFRAIHQNVGSYEEFRDIVLASHLKPLEKTDKTGQRRQPWNPSLLEPGSRGPQAVRLWRPRRSGPARRRSSGGIGGGPAGVWRSGTGSCCPWGAPASGGPSAPSCCYCCRSSWGFPCSSLPTRPRRTRRTCLRRGRARRSWCLRAWRSWRT</sequence>
<evidence type="ECO:0000259" key="2">
    <source>
        <dbReference type="Pfam" id="PF15867"/>
    </source>
</evidence>
<dbReference type="GO" id="GO:0005576">
    <property type="term" value="C:extracellular region"/>
    <property type="evidence" value="ECO:0007669"/>
    <property type="project" value="GOC"/>
</dbReference>
<protein>
    <recommendedName>
        <fullName evidence="2">Dynein attachment factor N-terminal domain-containing protein</fullName>
    </recommendedName>
</protein>
<dbReference type="EMBL" id="JAFJMO010000016">
    <property type="protein sequence ID" value="KAJ8254573.1"/>
    <property type="molecule type" value="Genomic_DNA"/>
</dbReference>
<evidence type="ECO:0000256" key="1">
    <source>
        <dbReference type="SAM" id="MobiDB-lite"/>
    </source>
</evidence>
<dbReference type="PANTHER" id="PTHR28572:SF1">
    <property type="entry name" value="COILED-COIL DOMAIN-CONTAINING PROTEIN 103"/>
    <property type="match status" value="1"/>
</dbReference>
<dbReference type="PANTHER" id="PTHR28572">
    <property type="entry name" value="COILED-COIL DOMAIN-CONTAINING PROTEIN 103"/>
    <property type="match status" value="1"/>
</dbReference>
<evidence type="ECO:0000313" key="3">
    <source>
        <dbReference type="EMBL" id="KAJ8254573.1"/>
    </source>
</evidence>
<comment type="caution">
    <text evidence="3">The sequence shown here is derived from an EMBL/GenBank/DDBJ whole genome shotgun (WGS) entry which is preliminary data.</text>
</comment>
<keyword evidence="4" id="KW-1185">Reference proteome</keyword>
<dbReference type="Proteomes" id="UP001152803">
    <property type="component" value="Unassembled WGS sequence"/>
</dbReference>
<dbReference type="InterPro" id="IPR042422">
    <property type="entry name" value="CC103"/>
</dbReference>
<dbReference type="GO" id="GO:0036157">
    <property type="term" value="C:outer dynein arm"/>
    <property type="evidence" value="ECO:0007669"/>
    <property type="project" value="InterPro"/>
</dbReference>
<dbReference type="Pfam" id="PF15867">
    <property type="entry name" value="Dynein_attach_N"/>
    <property type="match status" value="1"/>
</dbReference>
<dbReference type="GO" id="GO:0003351">
    <property type="term" value="P:epithelial cilium movement involved in extracellular fluid movement"/>
    <property type="evidence" value="ECO:0007669"/>
    <property type="project" value="TreeGrafter"/>
</dbReference>
<dbReference type="InterPro" id="IPR031733">
    <property type="entry name" value="Dynein_attach_N"/>
</dbReference>
<evidence type="ECO:0000313" key="4">
    <source>
        <dbReference type="Proteomes" id="UP001152803"/>
    </source>
</evidence>
<proteinExistence type="predicted"/>
<feature type="domain" description="Dynein attachment factor N-terminal" evidence="2">
    <location>
        <begin position="7"/>
        <end position="73"/>
    </location>
</feature>
<feature type="compositionally biased region" description="Basic residues" evidence="1">
    <location>
        <begin position="90"/>
        <end position="102"/>
    </location>
</feature>
<dbReference type="OrthoDB" id="447931at2759"/>
<dbReference type="GO" id="GO:0007368">
    <property type="term" value="P:determination of left/right symmetry"/>
    <property type="evidence" value="ECO:0007669"/>
    <property type="project" value="TreeGrafter"/>
</dbReference>
<accession>A0A9Q1HQH6</accession>
<dbReference type="AlphaFoldDB" id="A0A9Q1HQH6"/>
<reference evidence="3" key="1">
    <citation type="journal article" date="2023" name="Science">
        <title>Genome structures resolve the early diversification of teleost fishes.</title>
        <authorList>
            <person name="Parey E."/>
            <person name="Louis A."/>
            <person name="Montfort J."/>
            <person name="Bouchez O."/>
            <person name="Roques C."/>
            <person name="Iampietro C."/>
            <person name="Lluch J."/>
            <person name="Castinel A."/>
            <person name="Donnadieu C."/>
            <person name="Desvignes T."/>
            <person name="Floi Bucao C."/>
            <person name="Jouanno E."/>
            <person name="Wen M."/>
            <person name="Mejri S."/>
            <person name="Dirks R."/>
            <person name="Jansen H."/>
            <person name="Henkel C."/>
            <person name="Chen W.J."/>
            <person name="Zahm M."/>
            <person name="Cabau C."/>
            <person name="Klopp C."/>
            <person name="Thompson A.W."/>
            <person name="Robinson-Rechavi M."/>
            <person name="Braasch I."/>
            <person name="Lecointre G."/>
            <person name="Bobe J."/>
            <person name="Postlethwait J.H."/>
            <person name="Berthelot C."/>
            <person name="Roest Crollius H."/>
            <person name="Guiguen Y."/>
        </authorList>
    </citation>
    <scope>NUCLEOTIDE SEQUENCE</scope>
    <source>
        <strain evidence="3">Concon-B</strain>
    </source>
</reference>
<dbReference type="GO" id="GO:0036159">
    <property type="term" value="P:inner dynein arm assembly"/>
    <property type="evidence" value="ECO:0007669"/>
    <property type="project" value="TreeGrafter"/>
</dbReference>
<name>A0A9Q1HQH6_CONCO</name>
<organism evidence="3 4">
    <name type="scientific">Conger conger</name>
    <name type="common">Conger eel</name>
    <name type="synonym">Muraena conger</name>
    <dbReference type="NCBI Taxonomy" id="82655"/>
    <lineage>
        <taxon>Eukaryota</taxon>
        <taxon>Metazoa</taxon>
        <taxon>Chordata</taxon>
        <taxon>Craniata</taxon>
        <taxon>Vertebrata</taxon>
        <taxon>Euteleostomi</taxon>
        <taxon>Actinopterygii</taxon>
        <taxon>Neopterygii</taxon>
        <taxon>Teleostei</taxon>
        <taxon>Anguilliformes</taxon>
        <taxon>Congridae</taxon>
        <taxon>Conger</taxon>
    </lineage>
</organism>
<feature type="region of interest" description="Disordered" evidence="1">
    <location>
        <begin position="59"/>
        <end position="111"/>
    </location>
</feature>
<gene>
    <name evidence="3" type="ORF">COCON_G00211850</name>
</gene>